<dbReference type="EMBL" id="CM055113">
    <property type="protein sequence ID" value="KAJ7515495.1"/>
    <property type="molecule type" value="Genomic_DNA"/>
</dbReference>
<protein>
    <submittedName>
        <fullName evidence="1">Uncharacterized protein</fullName>
    </submittedName>
</protein>
<organism evidence="1 2">
    <name type="scientific">Diphasiastrum complanatum</name>
    <name type="common">Issler's clubmoss</name>
    <name type="synonym">Lycopodium complanatum</name>
    <dbReference type="NCBI Taxonomy" id="34168"/>
    <lineage>
        <taxon>Eukaryota</taxon>
        <taxon>Viridiplantae</taxon>
        <taxon>Streptophyta</taxon>
        <taxon>Embryophyta</taxon>
        <taxon>Tracheophyta</taxon>
        <taxon>Lycopodiopsida</taxon>
        <taxon>Lycopodiales</taxon>
        <taxon>Lycopodiaceae</taxon>
        <taxon>Lycopodioideae</taxon>
        <taxon>Diphasiastrum</taxon>
    </lineage>
</organism>
<name>A0ACC2ADB0_DIPCM</name>
<evidence type="ECO:0000313" key="2">
    <source>
        <dbReference type="Proteomes" id="UP001162992"/>
    </source>
</evidence>
<gene>
    <name evidence="1" type="ORF">O6H91_22G015500</name>
</gene>
<sequence length="332" mass="37359">MATQPSASFVLQHADGAEEETDHVLDITGSQLHDLLDVELPEDLLELDLTANRLCELDGRIGKLSQLQKFSLRQNLLNDDAVQPLGQWSSLFDLKELVLRDNKLTMVPPLSGFTSLLVFDISFNELTSTHGMAKITSKLRELYASKNEIVNIDELEHFNQLQILELGSNKIRVMEGLHNLTALQELWLGRNRIRAIDLCGLNRLEKISLQSNRLSSMLGIQDCARLEELYLSHNSIFRMEGISALISLRILDISSNKISKVEDINKLTRLEDLWLNDNLITTLDGIEDAFSGPKYSLTTIYLERNPCAADPGYISKLLAALPNLQQIDSHIL</sequence>
<accession>A0ACC2ADB0</accession>
<comment type="caution">
    <text evidence="1">The sequence shown here is derived from an EMBL/GenBank/DDBJ whole genome shotgun (WGS) entry which is preliminary data.</text>
</comment>
<reference evidence="2" key="1">
    <citation type="journal article" date="2024" name="Proc. Natl. Acad. Sci. U.S.A.">
        <title>Extraordinary preservation of gene collinearity over three hundred million years revealed in homosporous lycophytes.</title>
        <authorList>
            <person name="Li C."/>
            <person name="Wickell D."/>
            <person name="Kuo L.Y."/>
            <person name="Chen X."/>
            <person name="Nie B."/>
            <person name="Liao X."/>
            <person name="Peng D."/>
            <person name="Ji J."/>
            <person name="Jenkins J."/>
            <person name="Williams M."/>
            <person name="Shu S."/>
            <person name="Plott C."/>
            <person name="Barry K."/>
            <person name="Rajasekar S."/>
            <person name="Grimwood J."/>
            <person name="Han X."/>
            <person name="Sun S."/>
            <person name="Hou Z."/>
            <person name="He W."/>
            <person name="Dai G."/>
            <person name="Sun C."/>
            <person name="Schmutz J."/>
            <person name="Leebens-Mack J.H."/>
            <person name="Li F.W."/>
            <person name="Wang L."/>
        </authorList>
    </citation>
    <scope>NUCLEOTIDE SEQUENCE [LARGE SCALE GENOMIC DNA]</scope>
    <source>
        <strain evidence="2">cv. PW_Plant_1</strain>
    </source>
</reference>
<evidence type="ECO:0000313" key="1">
    <source>
        <dbReference type="EMBL" id="KAJ7515495.1"/>
    </source>
</evidence>
<dbReference type="Proteomes" id="UP001162992">
    <property type="component" value="Chromosome 22"/>
</dbReference>
<keyword evidence="2" id="KW-1185">Reference proteome</keyword>
<proteinExistence type="predicted"/>